<name>A0A3S3UST6_9PROT</name>
<evidence type="ECO:0000313" key="2">
    <source>
        <dbReference type="EMBL" id="RVU39766.1"/>
    </source>
</evidence>
<dbReference type="AlphaFoldDB" id="A0A3S3UST6"/>
<dbReference type="PANTHER" id="PTHR39336:SF1">
    <property type="entry name" value="PYRIDOXAMINE PHOSPHATE OXIDASE FAMILY PROTEIN (AFU_ORTHOLOGUE AFUA_6G11440)"/>
    <property type="match status" value="1"/>
</dbReference>
<comment type="caution">
    <text evidence="2">The sequence shown here is derived from an EMBL/GenBank/DDBJ whole genome shotgun (WGS) entry which is preliminary data.</text>
</comment>
<reference evidence="3" key="1">
    <citation type="submission" date="2019-01" db="EMBL/GenBank/DDBJ databases">
        <title>Gri0909 isolated from a small marine red alga.</title>
        <authorList>
            <person name="Kim J."/>
            <person name="Jeong S.E."/>
            <person name="Jeon C.O."/>
        </authorList>
    </citation>
    <scope>NUCLEOTIDE SEQUENCE [LARGE SCALE GENOMIC DNA]</scope>
    <source>
        <strain evidence="3">Gri0909</strain>
    </source>
</reference>
<dbReference type="OrthoDB" id="115989at2"/>
<sequence>MPSSADRLSDGQIAHIRSQPLFFVATAAPTGRVNLSPKGMDTLRVLTPNRIVWLSLSGSGNETAAHLLEDSRMTLMFCAFEGKAGILRAYGTARAVYPGGRDWPNLSGLFPDMAGTRQIFDLTVDLVQTSCGTGVPVMRFERQRGPDELLPFYDALGADGVRAYWGRKNAVSLDGRPTGISTNLRSDERI</sequence>
<dbReference type="InterPro" id="IPR011576">
    <property type="entry name" value="Pyridox_Oxase_N"/>
</dbReference>
<evidence type="ECO:0000259" key="1">
    <source>
        <dbReference type="Pfam" id="PF01243"/>
    </source>
</evidence>
<keyword evidence="3" id="KW-1185">Reference proteome</keyword>
<gene>
    <name evidence="2" type="ORF">EOI86_05310</name>
</gene>
<proteinExistence type="predicted"/>
<evidence type="ECO:0000313" key="3">
    <source>
        <dbReference type="Proteomes" id="UP000287447"/>
    </source>
</evidence>
<dbReference type="SUPFAM" id="SSF50475">
    <property type="entry name" value="FMN-binding split barrel"/>
    <property type="match status" value="1"/>
</dbReference>
<dbReference type="EMBL" id="SADE01000001">
    <property type="protein sequence ID" value="RVU39766.1"/>
    <property type="molecule type" value="Genomic_DNA"/>
</dbReference>
<dbReference type="PANTHER" id="PTHR39336">
    <property type="entry name" value="PYRIDOXAMINE PHOSPHATE OXIDASE FAMILY PROTEIN (AFU_ORTHOLOGUE AFUA_6G11440)"/>
    <property type="match status" value="1"/>
</dbReference>
<dbReference type="InterPro" id="IPR012349">
    <property type="entry name" value="Split_barrel_FMN-bd"/>
</dbReference>
<accession>A0A3S3UST6</accession>
<dbReference type="Proteomes" id="UP000287447">
    <property type="component" value="Unassembled WGS sequence"/>
</dbReference>
<feature type="domain" description="Pyridoxamine 5'-phosphate oxidase N-terminal" evidence="1">
    <location>
        <begin position="16"/>
        <end position="129"/>
    </location>
</feature>
<organism evidence="2 3">
    <name type="scientific">Hwanghaeella grinnelliae</name>
    <dbReference type="NCBI Taxonomy" id="2500179"/>
    <lineage>
        <taxon>Bacteria</taxon>
        <taxon>Pseudomonadati</taxon>
        <taxon>Pseudomonadota</taxon>
        <taxon>Alphaproteobacteria</taxon>
        <taxon>Rhodospirillales</taxon>
        <taxon>Rhodospirillaceae</taxon>
        <taxon>Hwanghaeella</taxon>
    </lineage>
</organism>
<dbReference type="Pfam" id="PF01243">
    <property type="entry name" value="PNPOx_N"/>
    <property type="match status" value="1"/>
</dbReference>
<protein>
    <submittedName>
        <fullName evidence="2">Pyridoxamine 5'-phosphate oxidase family protein</fullName>
    </submittedName>
</protein>
<dbReference type="Gene3D" id="2.30.110.10">
    <property type="entry name" value="Electron Transport, Fmn-binding Protein, Chain A"/>
    <property type="match status" value="1"/>
</dbReference>